<gene>
    <name evidence="3" type="ORF">ED208_00290</name>
</gene>
<organism evidence="3 4">
    <name type="scientific">Stagnimonas aquatica</name>
    <dbReference type="NCBI Taxonomy" id="2689987"/>
    <lineage>
        <taxon>Bacteria</taxon>
        <taxon>Pseudomonadati</taxon>
        <taxon>Pseudomonadota</taxon>
        <taxon>Gammaproteobacteria</taxon>
        <taxon>Nevskiales</taxon>
        <taxon>Nevskiaceae</taxon>
        <taxon>Stagnimonas</taxon>
    </lineage>
</organism>
<keyword evidence="1" id="KW-1133">Transmembrane helix</keyword>
<evidence type="ECO:0000313" key="4">
    <source>
        <dbReference type="Proteomes" id="UP000282106"/>
    </source>
</evidence>
<feature type="chain" id="PRO_5018208338" evidence="2">
    <location>
        <begin position="31"/>
        <end position="387"/>
    </location>
</feature>
<dbReference type="RefSeq" id="WP_123209867.1">
    <property type="nucleotide sequence ID" value="NZ_RJVO01000001.1"/>
</dbReference>
<reference evidence="3 4" key="1">
    <citation type="submission" date="2018-10" db="EMBL/GenBank/DDBJ databases">
        <authorList>
            <person name="Chen W.-M."/>
        </authorList>
    </citation>
    <scope>NUCLEOTIDE SEQUENCE [LARGE SCALE GENOMIC DNA]</scope>
    <source>
        <strain evidence="3 4">THS-13</strain>
    </source>
</reference>
<proteinExistence type="predicted"/>
<dbReference type="EMBL" id="RJVO01000001">
    <property type="protein sequence ID" value="ROH93015.1"/>
    <property type="molecule type" value="Genomic_DNA"/>
</dbReference>
<comment type="caution">
    <text evidence="3">The sequence shown here is derived from an EMBL/GenBank/DDBJ whole genome shotgun (WGS) entry which is preliminary data.</text>
</comment>
<accession>A0A3N0VJY3</accession>
<evidence type="ECO:0000313" key="3">
    <source>
        <dbReference type="EMBL" id="ROH93015.1"/>
    </source>
</evidence>
<feature type="transmembrane region" description="Helical" evidence="1">
    <location>
        <begin position="232"/>
        <end position="259"/>
    </location>
</feature>
<dbReference type="Pfam" id="PF13795">
    <property type="entry name" value="HupE_UreJ_2"/>
    <property type="match status" value="1"/>
</dbReference>
<dbReference type="InParanoid" id="A0A3N0VJY3"/>
<dbReference type="Proteomes" id="UP000282106">
    <property type="component" value="Unassembled WGS sequence"/>
</dbReference>
<sequence>MSAALMARGTGLWLCLLALLLPTPPAAAHAGSTAYLFAQVEGAGLSLRWDLALRDLDLALGLDADGDGEIRWGEVRAMQAAIRGYAGSRLSVMADGHVCVLRVEPGLQIADRRDGRYAVLQLRAECPRRPGQLLLGYQALFDLDASHRGLLRLRYGSDAQDSQSGSFAPDRRQLRFGAEPGVFGPLGQYLVEGIEHVLGGWDHLLFLLALFLPAALRWSGGRWQPVSGLKPVLLHSATLVTAFTLAHALTLCLVALEAFRLPSRWVESAVAASVLFAGLNNLWPMVQQRLHWLAAGFGLIHGAAIAGALLELGLPLQGRVSALLGFNLGVELAQLSLVLLLVPVGYVLRERPGYRRWLLRPGSWLVAAAGLIWLIDRLFAMNWPLPI</sequence>
<evidence type="ECO:0000256" key="2">
    <source>
        <dbReference type="SAM" id="SignalP"/>
    </source>
</evidence>
<feature type="transmembrane region" description="Helical" evidence="1">
    <location>
        <begin position="357"/>
        <end position="375"/>
    </location>
</feature>
<protein>
    <submittedName>
        <fullName evidence="3">HupE/UreJ family protein</fullName>
    </submittedName>
</protein>
<feature type="transmembrane region" description="Helical" evidence="1">
    <location>
        <begin position="322"/>
        <end position="348"/>
    </location>
</feature>
<keyword evidence="4" id="KW-1185">Reference proteome</keyword>
<dbReference type="InterPro" id="IPR032809">
    <property type="entry name" value="Put_HupE_UreJ"/>
</dbReference>
<keyword evidence="2" id="KW-0732">Signal</keyword>
<feature type="transmembrane region" description="Helical" evidence="1">
    <location>
        <begin position="265"/>
        <end position="283"/>
    </location>
</feature>
<feature type="transmembrane region" description="Helical" evidence="1">
    <location>
        <begin position="290"/>
        <end position="310"/>
    </location>
</feature>
<name>A0A3N0VJY3_9GAMM</name>
<feature type="transmembrane region" description="Helical" evidence="1">
    <location>
        <begin position="200"/>
        <end position="220"/>
    </location>
</feature>
<evidence type="ECO:0000256" key="1">
    <source>
        <dbReference type="SAM" id="Phobius"/>
    </source>
</evidence>
<dbReference type="AlphaFoldDB" id="A0A3N0VJY3"/>
<keyword evidence="1" id="KW-0812">Transmembrane</keyword>
<feature type="signal peptide" evidence="2">
    <location>
        <begin position="1"/>
        <end position="30"/>
    </location>
</feature>
<keyword evidence="1" id="KW-0472">Membrane</keyword>